<sequence>MLLAEGAKNDEQQLQQRTSIDRPLGLREGVGPSFLSPLLSPRFFLPRLSLSLIKLKSPTILWGQENEATASLPTTPYIILKSGVFIQN</sequence>
<name>A0AAV4Q7F9_9ARAC</name>
<reference evidence="2 3" key="1">
    <citation type="submission" date="2021-06" db="EMBL/GenBank/DDBJ databases">
        <title>Caerostris darwini draft genome.</title>
        <authorList>
            <person name="Kono N."/>
            <person name="Arakawa K."/>
        </authorList>
    </citation>
    <scope>NUCLEOTIDE SEQUENCE [LARGE SCALE GENOMIC DNA]</scope>
</reference>
<organism evidence="2 3">
    <name type="scientific">Caerostris darwini</name>
    <dbReference type="NCBI Taxonomy" id="1538125"/>
    <lineage>
        <taxon>Eukaryota</taxon>
        <taxon>Metazoa</taxon>
        <taxon>Ecdysozoa</taxon>
        <taxon>Arthropoda</taxon>
        <taxon>Chelicerata</taxon>
        <taxon>Arachnida</taxon>
        <taxon>Araneae</taxon>
        <taxon>Araneomorphae</taxon>
        <taxon>Entelegynae</taxon>
        <taxon>Araneoidea</taxon>
        <taxon>Araneidae</taxon>
        <taxon>Caerostris</taxon>
    </lineage>
</organism>
<comment type="caution">
    <text evidence="2">The sequence shown here is derived from an EMBL/GenBank/DDBJ whole genome shotgun (WGS) entry which is preliminary data.</text>
</comment>
<proteinExistence type="predicted"/>
<evidence type="ECO:0000256" key="1">
    <source>
        <dbReference type="SAM" id="MobiDB-lite"/>
    </source>
</evidence>
<gene>
    <name evidence="2" type="ORF">CDAR_75961</name>
</gene>
<dbReference type="AlphaFoldDB" id="A0AAV4Q7F9"/>
<evidence type="ECO:0000313" key="3">
    <source>
        <dbReference type="Proteomes" id="UP001054837"/>
    </source>
</evidence>
<dbReference type="Proteomes" id="UP001054837">
    <property type="component" value="Unassembled WGS sequence"/>
</dbReference>
<accession>A0AAV4Q7F9</accession>
<keyword evidence="3" id="KW-1185">Reference proteome</keyword>
<evidence type="ECO:0000313" key="2">
    <source>
        <dbReference type="EMBL" id="GIY05005.1"/>
    </source>
</evidence>
<protein>
    <submittedName>
        <fullName evidence="2">Uncharacterized protein</fullName>
    </submittedName>
</protein>
<feature type="region of interest" description="Disordered" evidence="1">
    <location>
        <begin position="1"/>
        <end position="26"/>
    </location>
</feature>
<dbReference type="EMBL" id="BPLQ01004023">
    <property type="protein sequence ID" value="GIY05005.1"/>
    <property type="molecule type" value="Genomic_DNA"/>
</dbReference>